<dbReference type="Gene3D" id="1.25.40.10">
    <property type="entry name" value="Tetratricopeptide repeat domain"/>
    <property type="match status" value="1"/>
</dbReference>
<dbReference type="PANTHER" id="PTHR45011">
    <property type="entry name" value="DAP3-BINDING CELL DEATH ENHANCER 1"/>
    <property type="match status" value="1"/>
</dbReference>
<evidence type="ECO:0000313" key="1">
    <source>
        <dbReference type="EMBL" id="EJK57056.1"/>
    </source>
</evidence>
<dbReference type="Proteomes" id="UP000266841">
    <property type="component" value="Unassembled WGS sequence"/>
</dbReference>
<dbReference type="InterPro" id="IPR011990">
    <property type="entry name" value="TPR-like_helical_dom_sf"/>
</dbReference>
<dbReference type="OrthoDB" id="200229at2759"/>
<evidence type="ECO:0008006" key="3">
    <source>
        <dbReference type="Google" id="ProtNLM"/>
    </source>
</evidence>
<reference evidence="1 2" key="1">
    <citation type="journal article" date="2012" name="Genome Biol.">
        <title>Genome and low-iron response of an oceanic diatom adapted to chronic iron limitation.</title>
        <authorList>
            <person name="Lommer M."/>
            <person name="Specht M."/>
            <person name="Roy A.S."/>
            <person name="Kraemer L."/>
            <person name="Andreson R."/>
            <person name="Gutowska M.A."/>
            <person name="Wolf J."/>
            <person name="Bergner S.V."/>
            <person name="Schilhabel M.B."/>
            <person name="Klostermeier U.C."/>
            <person name="Beiko R.G."/>
            <person name="Rosenstiel P."/>
            <person name="Hippler M."/>
            <person name="Laroche J."/>
        </authorList>
    </citation>
    <scope>NUCLEOTIDE SEQUENCE [LARGE SCALE GENOMIC DNA]</scope>
    <source>
        <strain evidence="1 2">CCMP1005</strain>
    </source>
</reference>
<dbReference type="eggNOG" id="KOG1550">
    <property type="taxonomic scope" value="Eukaryota"/>
</dbReference>
<gene>
    <name evidence="1" type="ORF">THAOC_22944</name>
</gene>
<protein>
    <recommendedName>
        <fullName evidence="3">Sel1 repeat family protein</fullName>
    </recommendedName>
</protein>
<dbReference type="SMART" id="SM00671">
    <property type="entry name" value="SEL1"/>
    <property type="match status" value="3"/>
</dbReference>
<name>K0S837_THAOC</name>
<dbReference type="InterPro" id="IPR006597">
    <property type="entry name" value="Sel1-like"/>
</dbReference>
<keyword evidence="2" id="KW-1185">Reference proteome</keyword>
<dbReference type="Pfam" id="PF08238">
    <property type="entry name" value="Sel1"/>
    <property type="match status" value="4"/>
</dbReference>
<comment type="caution">
    <text evidence="1">The sequence shown here is derived from an EMBL/GenBank/DDBJ whole genome shotgun (WGS) entry which is preliminary data.</text>
</comment>
<proteinExistence type="predicted"/>
<sequence length="203" mass="22674">MVEWTAKDMRRAVELWTLAAEVGSIAALYSLGNAYDYGKGVQQDMTTSVEFFTKAAMQGHAESRKEHYSPPARGGRRGSLRMLDAHFDLGNAYRQGHGVQQDNAKGAEFYTKAAMQGHAESRYNLGYIEALRGNHNRAVRHWLITAKMGDKPSLEAIKNTFKAGFATKEQYAEALKGYQDAVEKMKSHDRDEAKAIREQIKAG</sequence>
<dbReference type="AlphaFoldDB" id="K0S837"/>
<accession>K0S837</accession>
<dbReference type="SUPFAM" id="SSF81901">
    <property type="entry name" value="HCP-like"/>
    <property type="match status" value="2"/>
</dbReference>
<organism evidence="1 2">
    <name type="scientific">Thalassiosira oceanica</name>
    <name type="common">Marine diatom</name>
    <dbReference type="NCBI Taxonomy" id="159749"/>
    <lineage>
        <taxon>Eukaryota</taxon>
        <taxon>Sar</taxon>
        <taxon>Stramenopiles</taxon>
        <taxon>Ochrophyta</taxon>
        <taxon>Bacillariophyta</taxon>
        <taxon>Coscinodiscophyceae</taxon>
        <taxon>Thalassiosirophycidae</taxon>
        <taxon>Thalassiosirales</taxon>
        <taxon>Thalassiosiraceae</taxon>
        <taxon>Thalassiosira</taxon>
    </lineage>
</organism>
<dbReference type="InterPro" id="IPR052748">
    <property type="entry name" value="ISR_Activator"/>
</dbReference>
<dbReference type="PANTHER" id="PTHR45011:SF1">
    <property type="entry name" value="DAP3-BINDING CELL DEATH ENHANCER 1"/>
    <property type="match status" value="1"/>
</dbReference>
<dbReference type="EMBL" id="AGNL01029662">
    <property type="protein sequence ID" value="EJK57056.1"/>
    <property type="molecule type" value="Genomic_DNA"/>
</dbReference>
<evidence type="ECO:0000313" key="2">
    <source>
        <dbReference type="Proteomes" id="UP000266841"/>
    </source>
</evidence>
<dbReference type="OMA" id="WYLEAIT"/>